<reference evidence="1" key="1">
    <citation type="journal article" date="2021" name="Nat. Commun.">
        <title>Genetic determinants of endophytism in the Arabidopsis root mycobiome.</title>
        <authorList>
            <person name="Mesny F."/>
            <person name="Miyauchi S."/>
            <person name="Thiergart T."/>
            <person name="Pickel B."/>
            <person name="Atanasova L."/>
            <person name="Karlsson M."/>
            <person name="Huettel B."/>
            <person name="Barry K.W."/>
            <person name="Haridas S."/>
            <person name="Chen C."/>
            <person name="Bauer D."/>
            <person name="Andreopoulos W."/>
            <person name="Pangilinan J."/>
            <person name="LaButti K."/>
            <person name="Riley R."/>
            <person name="Lipzen A."/>
            <person name="Clum A."/>
            <person name="Drula E."/>
            <person name="Henrissat B."/>
            <person name="Kohler A."/>
            <person name="Grigoriev I.V."/>
            <person name="Martin F.M."/>
            <person name="Hacquard S."/>
        </authorList>
    </citation>
    <scope>NUCLEOTIDE SEQUENCE</scope>
    <source>
        <strain evidence="1">MPI-CAGE-CH-0230</strain>
    </source>
</reference>
<accession>A0A9P8YAG4</accession>
<gene>
    <name evidence="1" type="ORF">B0I36DRAFT_348738</name>
</gene>
<evidence type="ECO:0000313" key="2">
    <source>
        <dbReference type="Proteomes" id="UP000756346"/>
    </source>
</evidence>
<name>A0A9P8YAG4_9PEZI</name>
<dbReference type="RefSeq" id="XP_046014557.1">
    <property type="nucleotide sequence ID" value="XM_046156718.1"/>
</dbReference>
<dbReference type="OrthoDB" id="10031947at2759"/>
<dbReference type="AlphaFoldDB" id="A0A9P8YAG4"/>
<evidence type="ECO:0000313" key="1">
    <source>
        <dbReference type="EMBL" id="KAH7033725.1"/>
    </source>
</evidence>
<keyword evidence="2" id="KW-1185">Reference proteome</keyword>
<dbReference type="GeneID" id="70186264"/>
<dbReference type="EMBL" id="JAGTJQ010000004">
    <property type="protein sequence ID" value="KAH7033725.1"/>
    <property type="molecule type" value="Genomic_DNA"/>
</dbReference>
<dbReference type="Proteomes" id="UP000756346">
    <property type="component" value="Unassembled WGS sequence"/>
</dbReference>
<comment type="caution">
    <text evidence="1">The sequence shown here is derived from an EMBL/GenBank/DDBJ whole genome shotgun (WGS) entry which is preliminary data.</text>
</comment>
<protein>
    <submittedName>
        <fullName evidence="1">Uncharacterized protein</fullName>
    </submittedName>
</protein>
<organism evidence="1 2">
    <name type="scientific">Microdochium trichocladiopsis</name>
    <dbReference type="NCBI Taxonomy" id="1682393"/>
    <lineage>
        <taxon>Eukaryota</taxon>
        <taxon>Fungi</taxon>
        <taxon>Dikarya</taxon>
        <taxon>Ascomycota</taxon>
        <taxon>Pezizomycotina</taxon>
        <taxon>Sordariomycetes</taxon>
        <taxon>Xylariomycetidae</taxon>
        <taxon>Xylariales</taxon>
        <taxon>Microdochiaceae</taxon>
        <taxon>Microdochium</taxon>
    </lineage>
</organism>
<proteinExistence type="predicted"/>
<sequence length="235" mass="25520">MAALDRAPRVRKFAASSREEAIPRTRLQDTPVTAPAANLGIGAIRDISPIAVRENGYNPESVLSSLISLEAHGGEQIRRRPQSRMAWYQRHKAKRQTESRPMTAAHRAYLDEIRAMGDVPQQTVAALLPLYITMLDDLIPLLDGPQLFRDWSNGTASCFLVNAVCLVVCKSPQAAPFLHLDTPAPGLPIAAPSDQARAAPLSALEFASRLFLALDAAMKADLEPDRTGPGVWIGP</sequence>